<sequence length="194" mass="21194">MKALLLTLTTLFMAMSANATVMLTSDNPAQAPGVETYLGDFPTPFSDPTAFPNIPEAQSVFDAGSDIRAAFMLDLDMLDESTDEGTGNYLNGLLDLEFYWFNGANLVWQNYNPYTWDQIEAWQPTFDVLAVWSDSSLFDEGLVDSGAWTVFAAVEGSVIGGKQFSVPEPASYALVLFGLLAIVGRRMRGSLFAK</sequence>
<protein>
    <submittedName>
        <fullName evidence="3">PEP-CTERM sorting domain-containing protein</fullName>
    </submittedName>
</protein>
<evidence type="ECO:0000313" key="3">
    <source>
        <dbReference type="EMBL" id="MEE1672618.1"/>
    </source>
</evidence>
<dbReference type="InterPro" id="IPR013424">
    <property type="entry name" value="Ice-binding_C"/>
</dbReference>
<gene>
    <name evidence="3" type="ORF">SNR37_002021</name>
</gene>
<comment type="caution">
    <text evidence="3">The sequence shown here is derived from an EMBL/GenBank/DDBJ whole genome shotgun (WGS) entry which is preliminary data.</text>
</comment>
<proteinExistence type="predicted"/>
<name>A0ABU7FZM1_9ALTE</name>
<accession>A0ABU7FZM1</accession>
<feature type="domain" description="Ice-binding protein C-terminal" evidence="2">
    <location>
        <begin position="165"/>
        <end position="186"/>
    </location>
</feature>
<dbReference type="Pfam" id="PF07589">
    <property type="entry name" value="PEP-CTERM"/>
    <property type="match status" value="1"/>
</dbReference>
<feature type="signal peptide" evidence="1">
    <location>
        <begin position="1"/>
        <end position="19"/>
    </location>
</feature>
<organism evidence="3 4">
    <name type="scientific">Agarivorans aestuarii</name>
    <dbReference type="NCBI Taxonomy" id="1563703"/>
    <lineage>
        <taxon>Bacteria</taxon>
        <taxon>Pseudomonadati</taxon>
        <taxon>Pseudomonadota</taxon>
        <taxon>Gammaproteobacteria</taxon>
        <taxon>Alteromonadales</taxon>
        <taxon>Alteromonadaceae</taxon>
        <taxon>Agarivorans</taxon>
    </lineage>
</organism>
<reference evidence="4" key="1">
    <citation type="submission" date="2023-07" db="EMBL/GenBank/DDBJ databases">
        <title>Draft genome sequence of Agarivorans aestuarii strain ZMCS4, a CAZymes producing bacteria isolated from the marine brown algae Clodostephus spongiosus.</title>
        <authorList>
            <person name="Lorente B."/>
            <person name="Cabral C."/>
            <person name="Frias J."/>
            <person name="Faria J."/>
            <person name="Toubarro D."/>
        </authorList>
    </citation>
    <scope>NUCLEOTIDE SEQUENCE [LARGE SCALE GENOMIC DNA]</scope>
    <source>
        <strain evidence="4">ZMCS4</strain>
    </source>
</reference>
<evidence type="ECO:0000259" key="2">
    <source>
        <dbReference type="Pfam" id="PF07589"/>
    </source>
</evidence>
<evidence type="ECO:0000256" key="1">
    <source>
        <dbReference type="SAM" id="SignalP"/>
    </source>
</evidence>
<evidence type="ECO:0000313" key="4">
    <source>
        <dbReference type="Proteomes" id="UP001310248"/>
    </source>
</evidence>
<keyword evidence="1" id="KW-0732">Signal</keyword>
<dbReference type="Proteomes" id="UP001310248">
    <property type="component" value="Unassembled WGS sequence"/>
</dbReference>
<dbReference type="EMBL" id="JAYDYW010000004">
    <property type="protein sequence ID" value="MEE1672618.1"/>
    <property type="molecule type" value="Genomic_DNA"/>
</dbReference>
<keyword evidence="4" id="KW-1185">Reference proteome</keyword>
<feature type="chain" id="PRO_5047456356" evidence="1">
    <location>
        <begin position="20"/>
        <end position="194"/>
    </location>
</feature>
<dbReference type="RefSeq" id="WP_329774068.1">
    <property type="nucleotide sequence ID" value="NZ_JAYDYW010000004.1"/>
</dbReference>
<dbReference type="NCBIfam" id="TIGR02595">
    <property type="entry name" value="PEP_CTERM"/>
    <property type="match status" value="1"/>
</dbReference>